<evidence type="ECO:0000256" key="1">
    <source>
        <dbReference type="SAM" id="MobiDB-lite"/>
    </source>
</evidence>
<evidence type="ECO:0000313" key="4">
    <source>
        <dbReference type="Proteomes" id="UP001165653"/>
    </source>
</evidence>
<protein>
    <recommendedName>
        <fullName evidence="5">Lipocalin-like protein</fullName>
    </recommendedName>
</protein>
<feature type="region of interest" description="Disordered" evidence="1">
    <location>
        <begin position="138"/>
        <end position="168"/>
    </location>
</feature>
<organism evidence="3 4">
    <name type="scientific">Luteolibacter rhizosphaerae</name>
    <dbReference type="NCBI Taxonomy" id="2989719"/>
    <lineage>
        <taxon>Bacteria</taxon>
        <taxon>Pseudomonadati</taxon>
        <taxon>Verrucomicrobiota</taxon>
        <taxon>Verrucomicrobiia</taxon>
        <taxon>Verrucomicrobiales</taxon>
        <taxon>Verrucomicrobiaceae</taxon>
        <taxon>Luteolibacter</taxon>
    </lineage>
</organism>
<keyword evidence="4" id="KW-1185">Reference proteome</keyword>
<gene>
    <name evidence="3" type="ORF">OJ996_23110</name>
</gene>
<feature type="chain" id="PRO_5045292209" description="Lipocalin-like protein" evidence="2">
    <location>
        <begin position="21"/>
        <end position="168"/>
    </location>
</feature>
<sequence>MNSALPLAFLSLLLAAPALRAQDAEPAPTAEEAAAEEKAGAHYSKELVGVWKFEVKQEGMSATGTNTYKADGTSVSKGQFDVGGQKTEFSAEAKWTVKGNKLTFEVTKTSDAGSMPVGTKWTQTIVRLTEKEFRFLDAEGNERIETRVPDEKKKEKEEPKKAEPAEQK</sequence>
<evidence type="ECO:0008006" key="5">
    <source>
        <dbReference type="Google" id="ProtNLM"/>
    </source>
</evidence>
<proteinExistence type="predicted"/>
<accession>A0ABT3G9H4</accession>
<evidence type="ECO:0000313" key="3">
    <source>
        <dbReference type="EMBL" id="MCW1916496.1"/>
    </source>
</evidence>
<reference evidence="3" key="1">
    <citation type="submission" date="2022-10" db="EMBL/GenBank/DDBJ databases">
        <title>Luteolibacter sp. GHJ8, whole genome shotgun sequencing project.</title>
        <authorList>
            <person name="Zhao G."/>
            <person name="Shen L."/>
        </authorList>
    </citation>
    <scope>NUCLEOTIDE SEQUENCE</scope>
    <source>
        <strain evidence="3">GHJ8</strain>
    </source>
</reference>
<keyword evidence="2" id="KW-0732">Signal</keyword>
<feature type="signal peptide" evidence="2">
    <location>
        <begin position="1"/>
        <end position="20"/>
    </location>
</feature>
<dbReference type="EMBL" id="JAPDDR010000016">
    <property type="protein sequence ID" value="MCW1916496.1"/>
    <property type="molecule type" value="Genomic_DNA"/>
</dbReference>
<dbReference type="RefSeq" id="WP_264516073.1">
    <property type="nucleotide sequence ID" value="NZ_JAPDDR010000016.1"/>
</dbReference>
<dbReference type="Proteomes" id="UP001165653">
    <property type="component" value="Unassembled WGS sequence"/>
</dbReference>
<comment type="caution">
    <text evidence="3">The sequence shown here is derived from an EMBL/GenBank/DDBJ whole genome shotgun (WGS) entry which is preliminary data.</text>
</comment>
<name>A0ABT3G9H4_9BACT</name>
<evidence type="ECO:0000256" key="2">
    <source>
        <dbReference type="SAM" id="SignalP"/>
    </source>
</evidence>